<sequence>MEDLSTILRGFPPQQPEPDGKKLDTLARQHISSLVGAPLAAIGHIETNPAAVLALVNPAENSIGHLFVLEKILGKWGGLSAGDQAATRDSIRKFMLEFSAWQVRFVGRNLLSLFDVLNTIAMFPSMETTELLAKAISRIDPSGSMFTSTHFMLAKFAFDNDSAEPALPIINRPVTAFPDMEGPKETAPLSSQDIPPSSFISKTTGLTQDVTTATVLEYYHYCARIYISRREWQNALKSLERIITHPTKDRLISKLMLDGYRKWTLVGLLCNGCKPTMPSCVSGPTKNLFSTLAPRYGSLAGLYGSDDAITIKEDIEKNMASWREDGNEALINEVLIAYQPWQILNLRLVYRQVPVSQVQQETTSLVTGKQLESPEEVISLVQSMIDSGMLKGEIKPGPDAENTFILFVDIEETLTEVEFAREVARSCRSVELLGNDYQITNERLSGNKDYIKHIAREQGRSKPDGSDGGFDVTVEEEDLMTGILSHA</sequence>
<dbReference type="Proteomes" id="UP001163324">
    <property type="component" value="Chromosome 4"/>
</dbReference>
<evidence type="ECO:0000313" key="1">
    <source>
        <dbReference type="EMBL" id="KAI9899976.1"/>
    </source>
</evidence>
<organism evidence="1 2">
    <name type="scientific">Trichothecium roseum</name>
    <dbReference type="NCBI Taxonomy" id="47278"/>
    <lineage>
        <taxon>Eukaryota</taxon>
        <taxon>Fungi</taxon>
        <taxon>Dikarya</taxon>
        <taxon>Ascomycota</taxon>
        <taxon>Pezizomycotina</taxon>
        <taxon>Sordariomycetes</taxon>
        <taxon>Hypocreomycetidae</taxon>
        <taxon>Hypocreales</taxon>
        <taxon>Hypocreales incertae sedis</taxon>
        <taxon>Trichothecium</taxon>
    </lineage>
</organism>
<reference evidence="1" key="1">
    <citation type="submission" date="2022-10" db="EMBL/GenBank/DDBJ databases">
        <title>Complete Genome of Trichothecium roseum strain YXFP-22015, a Plant Pathogen Isolated from Citrus.</title>
        <authorList>
            <person name="Wang Y."/>
            <person name="Zhu L."/>
        </authorList>
    </citation>
    <scope>NUCLEOTIDE SEQUENCE</scope>
    <source>
        <strain evidence="1">YXFP-22015</strain>
    </source>
</reference>
<evidence type="ECO:0000313" key="2">
    <source>
        <dbReference type="Proteomes" id="UP001163324"/>
    </source>
</evidence>
<comment type="caution">
    <text evidence="1">The sequence shown here is derived from an EMBL/GenBank/DDBJ whole genome shotgun (WGS) entry which is preliminary data.</text>
</comment>
<dbReference type="EMBL" id="CM047943">
    <property type="protein sequence ID" value="KAI9899976.1"/>
    <property type="molecule type" value="Genomic_DNA"/>
</dbReference>
<gene>
    <name evidence="1" type="ORF">N3K66_004238</name>
</gene>
<accession>A0ACC0V3C2</accession>
<proteinExistence type="predicted"/>
<keyword evidence="2" id="KW-1185">Reference proteome</keyword>
<protein>
    <submittedName>
        <fullName evidence="1">Uncharacterized protein</fullName>
    </submittedName>
</protein>
<name>A0ACC0V3C2_9HYPO</name>